<sequence length="358" mass="39943">MANTTSVAVGCAVGIPIGVGIIVAVVFWFNLQKRYKEEEKNDKELERAIYDESGFVSFDNFGPLRDSKDDAGLTSAELKNPDHTSGSSEGSAHPEEKNDGKSQELEHPLAKKNSKYYVPAYRRKINLLQVRSNNYNNKAKQKSIVDLPSMNNSSNVSLSSSQQHITKRQISVYDQMVPVIADEGANFFSDPSSDNANINNVQNKPSVVELKNNARQSSNENLIKNLQNQDFGSYYPRRASSSNLNGNISNASFHTRDSSITSVNKVDALEDVFATPKSGALSQLPSTFDKNNEESDDCRSVNDDKVVTTDKDNGDLYKLQNNYDMSNIGEIAEEDQYENEFTNYSQSKREFIESLRPK</sequence>
<keyword evidence="2" id="KW-1133">Transmembrane helix</keyword>
<dbReference type="EMBL" id="CP049008">
    <property type="protein sequence ID" value="QID86539.1"/>
    <property type="molecule type" value="Genomic_DNA"/>
</dbReference>
<organism evidence="3 4">
    <name type="scientific">Saccharomyces pastorianus</name>
    <name type="common">Lager yeast</name>
    <name type="synonym">Saccharomyces cerevisiae x Saccharomyces eubayanus</name>
    <dbReference type="NCBI Taxonomy" id="27292"/>
    <lineage>
        <taxon>Eukaryota</taxon>
        <taxon>Fungi</taxon>
        <taxon>Dikarya</taxon>
        <taxon>Ascomycota</taxon>
        <taxon>Saccharomycotina</taxon>
        <taxon>Saccharomycetes</taxon>
        <taxon>Saccharomycetales</taxon>
        <taxon>Saccharomycetaceae</taxon>
        <taxon>Saccharomyces</taxon>
    </lineage>
</organism>
<feature type="compositionally biased region" description="Basic and acidic residues" evidence="1">
    <location>
        <begin position="92"/>
        <end position="109"/>
    </location>
</feature>
<proteinExistence type="predicted"/>
<dbReference type="AlphaFoldDB" id="A0A6C1EBW1"/>
<evidence type="ECO:0000256" key="1">
    <source>
        <dbReference type="SAM" id="MobiDB-lite"/>
    </source>
</evidence>
<protein>
    <submittedName>
        <fullName evidence="3">Suppressor of lethality of KEX2 GAS1 double null mutant protein 1</fullName>
    </submittedName>
</protein>
<keyword evidence="4" id="KW-1185">Reference proteome</keyword>
<reference evidence="3 4" key="1">
    <citation type="journal article" date="2019" name="BMC Genomics">
        <title>Chromosome level assembly and comparative genome analysis confirm lager-brewing yeasts originated from a single hybridization.</title>
        <authorList>
            <person name="Salazar A.N."/>
            <person name="Gorter de Vries A.R."/>
            <person name="van den Broek M."/>
            <person name="Brouwers N."/>
            <person name="de la Torre Cortes P."/>
            <person name="Kuijpers N.G.A."/>
            <person name="Daran J.G."/>
            <person name="Abeel T."/>
        </authorList>
    </citation>
    <scope>NUCLEOTIDE SEQUENCE [LARGE SCALE GENOMIC DNA]</scope>
    <source>
        <strain evidence="3 4">CBS 1483</strain>
    </source>
</reference>
<dbReference type="OrthoDB" id="4097102at2759"/>
<gene>
    <name evidence="3" type="primary">SKG1_2</name>
    <name evidence="3" type="ORF">GRS66_009172</name>
</gene>
<name>A0A6C1EBW1_SACPS</name>
<accession>A0A6C1EBW1</accession>
<evidence type="ECO:0000313" key="3">
    <source>
        <dbReference type="EMBL" id="QID86539.1"/>
    </source>
</evidence>
<feature type="transmembrane region" description="Helical" evidence="2">
    <location>
        <begin position="6"/>
        <end position="31"/>
    </location>
</feature>
<evidence type="ECO:0000256" key="2">
    <source>
        <dbReference type="SAM" id="Phobius"/>
    </source>
</evidence>
<dbReference type="Proteomes" id="UP000501346">
    <property type="component" value="Chromosome SeXI"/>
</dbReference>
<evidence type="ECO:0000313" key="4">
    <source>
        <dbReference type="Proteomes" id="UP000501346"/>
    </source>
</evidence>
<feature type="region of interest" description="Disordered" evidence="1">
    <location>
        <begin position="69"/>
        <end position="109"/>
    </location>
</feature>
<keyword evidence="2" id="KW-0472">Membrane</keyword>
<keyword evidence="2" id="KW-0812">Transmembrane</keyword>